<feature type="compositionally biased region" description="Acidic residues" evidence="2">
    <location>
        <begin position="394"/>
        <end position="403"/>
    </location>
</feature>
<keyword evidence="3" id="KW-0472">Membrane</keyword>
<dbReference type="Proteomes" id="UP000298390">
    <property type="component" value="Unassembled WGS sequence"/>
</dbReference>
<keyword evidence="1" id="KW-0175">Coiled coil</keyword>
<feature type="coiled-coil region" evidence="1">
    <location>
        <begin position="352"/>
        <end position="379"/>
    </location>
</feature>
<evidence type="ECO:0000256" key="3">
    <source>
        <dbReference type="SAM" id="Phobius"/>
    </source>
</evidence>
<evidence type="ECO:0000256" key="2">
    <source>
        <dbReference type="SAM" id="MobiDB-lite"/>
    </source>
</evidence>
<gene>
    <name evidence="4" type="ORF">EVJ58_g5481</name>
</gene>
<keyword evidence="3" id="KW-1133">Transmembrane helix</keyword>
<feature type="compositionally biased region" description="Low complexity" evidence="2">
    <location>
        <begin position="39"/>
        <end position="48"/>
    </location>
</feature>
<protein>
    <submittedName>
        <fullName evidence="4">Uncharacterized protein</fullName>
    </submittedName>
</protein>
<accession>A0A4Y9YCI5</accession>
<evidence type="ECO:0000256" key="1">
    <source>
        <dbReference type="SAM" id="Coils"/>
    </source>
</evidence>
<organism evidence="4 5">
    <name type="scientific">Rhodofomes roseus</name>
    <dbReference type="NCBI Taxonomy" id="34475"/>
    <lineage>
        <taxon>Eukaryota</taxon>
        <taxon>Fungi</taxon>
        <taxon>Dikarya</taxon>
        <taxon>Basidiomycota</taxon>
        <taxon>Agaricomycotina</taxon>
        <taxon>Agaricomycetes</taxon>
        <taxon>Polyporales</taxon>
        <taxon>Rhodofomes</taxon>
    </lineage>
</organism>
<dbReference type="EMBL" id="SEKV01000281">
    <property type="protein sequence ID" value="TFY59902.1"/>
    <property type="molecule type" value="Genomic_DNA"/>
</dbReference>
<feature type="transmembrane region" description="Helical" evidence="3">
    <location>
        <begin position="590"/>
        <end position="613"/>
    </location>
</feature>
<evidence type="ECO:0000313" key="4">
    <source>
        <dbReference type="EMBL" id="TFY59902.1"/>
    </source>
</evidence>
<feature type="compositionally biased region" description="Basic and acidic residues" evidence="2">
    <location>
        <begin position="380"/>
        <end position="393"/>
    </location>
</feature>
<evidence type="ECO:0000313" key="5">
    <source>
        <dbReference type="Proteomes" id="UP000298390"/>
    </source>
</evidence>
<feature type="region of interest" description="Disordered" evidence="2">
    <location>
        <begin position="152"/>
        <end position="187"/>
    </location>
</feature>
<feature type="region of interest" description="Disordered" evidence="2">
    <location>
        <begin position="380"/>
        <end position="406"/>
    </location>
</feature>
<sequence length="673" mass="74324">MDDFAEWRSIRPWRPTLALSIREITSVSVTFILSSPYSSDSIGSLSMSSDEDEGSGSEDDCQPDRTQIISDVLAKGLSVKVNGIPWQRVLIKIDEETDEAVIILFGLMPGRQYDVELGVVPGERTLRGQITTDNDLHSDPLRPDPLTEEAVLLSSSLPSSNSSQALSISPSQTSPSSSPSAPVLMPTPAPLTLEARRQQLTHELATLNAEHAQLTAALKTARKEAQKADAGLRAEIDALKRAAERGAAGEQRAKQKVLALREARKQTEAAAEAIEAARKEVEAALPGLEQRVREVEESLGKVRQRTEEKRNERKEAEARERRRREGWGAEMSALGRTLEKLAVRREKLDGSGEGAGGTIGELEEKLRRLEEERERIERDPFGYEGELGGKDADGSQENEDPIVEPEGLRSGHSWRIYGVGVLWVHKYLLFLDGHKWMWVRAGANPLPSSLSSPDSQVVCIVCTIRLVSLNFAIMSARSSTSTAFLIPATFSTWSAAQERDLESQSLRNHVRLPTPPAALTHTARARSSLEEGSNPIDDFFGVTSPSFIPRGTQDSRHDAVGLPVHFDDAPPPYSSSEPPAYSRYGEHPTLAMYLFKFGFLFPLFWIAGSLILISPLRAPEDWELTKTEAEREQLIQSMRRTELKWAKRCLIAFSALALLISAIVDIAVLVMRT</sequence>
<dbReference type="AlphaFoldDB" id="A0A4Y9YCI5"/>
<feature type="compositionally biased region" description="Low complexity" evidence="2">
    <location>
        <begin position="152"/>
        <end position="182"/>
    </location>
</feature>
<dbReference type="STRING" id="34475.A0A4Y9YCI5"/>
<proteinExistence type="predicted"/>
<keyword evidence="3" id="KW-0812">Transmembrane</keyword>
<feature type="transmembrane region" description="Helical" evidence="3">
    <location>
        <begin position="649"/>
        <end position="671"/>
    </location>
</feature>
<feature type="compositionally biased region" description="Acidic residues" evidence="2">
    <location>
        <begin position="49"/>
        <end position="61"/>
    </location>
</feature>
<feature type="region of interest" description="Disordered" evidence="2">
    <location>
        <begin position="39"/>
        <end position="63"/>
    </location>
</feature>
<comment type="caution">
    <text evidence="4">The sequence shown here is derived from an EMBL/GenBank/DDBJ whole genome shotgun (WGS) entry which is preliminary data.</text>
</comment>
<reference evidence="4 5" key="1">
    <citation type="submission" date="2019-01" db="EMBL/GenBank/DDBJ databases">
        <title>Genome sequencing of the rare red list fungi Fomitopsis rosea.</title>
        <authorList>
            <person name="Buettner E."/>
            <person name="Kellner H."/>
        </authorList>
    </citation>
    <scope>NUCLEOTIDE SEQUENCE [LARGE SCALE GENOMIC DNA]</scope>
    <source>
        <strain evidence="4 5">DSM 105464</strain>
    </source>
</reference>
<name>A0A4Y9YCI5_9APHY</name>
<feature type="region of interest" description="Disordered" evidence="2">
    <location>
        <begin position="295"/>
        <end position="326"/>
    </location>
</feature>